<reference evidence="5" key="1">
    <citation type="submission" date="2020-10" db="EMBL/GenBank/DDBJ databases">
        <authorList>
            <person name="Castelo-Branco R."/>
            <person name="Eusebio N."/>
            <person name="Adriana R."/>
            <person name="Vieira A."/>
            <person name="Brugerolle De Fraissinette N."/>
            <person name="Rezende De Castro R."/>
            <person name="Schneider M.P."/>
            <person name="Vasconcelos V."/>
            <person name="Leao P.N."/>
        </authorList>
    </citation>
    <scope>NUCLEOTIDE SEQUENCE</scope>
    <source>
        <strain evidence="5">LEGE 11480</strain>
    </source>
</reference>
<keyword evidence="2" id="KW-0067">ATP-binding</keyword>
<comment type="caution">
    <text evidence="5">The sequence shown here is derived from an EMBL/GenBank/DDBJ whole genome shotgun (WGS) entry which is preliminary data.</text>
</comment>
<feature type="transmembrane region" description="Helical" evidence="4">
    <location>
        <begin position="45"/>
        <end position="64"/>
    </location>
</feature>
<evidence type="ECO:0000256" key="3">
    <source>
        <dbReference type="SAM" id="Coils"/>
    </source>
</evidence>
<evidence type="ECO:0000256" key="2">
    <source>
        <dbReference type="ARBA" id="ARBA00022840"/>
    </source>
</evidence>
<dbReference type="EMBL" id="JADEXQ010000001">
    <property type="protein sequence ID" value="MBE9028200.1"/>
    <property type="molecule type" value="Genomic_DNA"/>
</dbReference>
<dbReference type="SUPFAM" id="SSF52540">
    <property type="entry name" value="P-loop containing nucleoside triphosphate hydrolases"/>
    <property type="match status" value="1"/>
</dbReference>
<dbReference type="InterPro" id="IPR050445">
    <property type="entry name" value="Bact_polysacc_biosynth/exp"/>
</dbReference>
<accession>A0A928VH27</accession>
<keyword evidence="4" id="KW-0812">Transmembrane</keyword>
<dbReference type="RefSeq" id="WP_264323018.1">
    <property type="nucleotide sequence ID" value="NZ_JADEXQ010000001.1"/>
</dbReference>
<dbReference type="Proteomes" id="UP000625316">
    <property type="component" value="Unassembled WGS sequence"/>
</dbReference>
<dbReference type="PANTHER" id="PTHR32309">
    <property type="entry name" value="TYROSINE-PROTEIN KINASE"/>
    <property type="match status" value="1"/>
</dbReference>
<dbReference type="GO" id="GO:0005524">
    <property type="term" value="F:ATP binding"/>
    <property type="evidence" value="ECO:0007669"/>
    <property type="project" value="UniProtKB-KW"/>
</dbReference>
<feature type="coiled-coil region" evidence="3">
    <location>
        <begin position="189"/>
        <end position="264"/>
    </location>
</feature>
<keyword evidence="3" id="KW-0175">Coiled coil</keyword>
<dbReference type="GO" id="GO:0004715">
    <property type="term" value="F:non-membrane spanning protein tyrosine kinase activity"/>
    <property type="evidence" value="ECO:0007669"/>
    <property type="project" value="UniProtKB-EC"/>
</dbReference>
<dbReference type="Pfam" id="PF10609">
    <property type="entry name" value="ParA"/>
    <property type="match status" value="1"/>
</dbReference>
<keyword evidence="5" id="KW-0808">Transferase</keyword>
<protein>
    <submittedName>
        <fullName evidence="5">Polysaccharide biosynthesis tyrosine autokinase</fullName>
        <ecNumber evidence="5">2.7.10.2</ecNumber>
    </submittedName>
</protein>
<dbReference type="InterPro" id="IPR005702">
    <property type="entry name" value="Wzc-like_C"/>
</dbReference>
<dbReference type="PANTHER" id="PTHR32309:SF13">
    <property type="entry name" value="FERRIC ENTEROBACTIN TRANSPORT PROTEIN FEPE"/>
    <property type="match status" value="1"/>
</dbReference>
<dbReference type="GO" id="GO:0005886">
    <property type="term" value="C:plasma membrane"/>
    <property type="evidence" value="ECO:0007669"/>
    <property type="project" value="TreeGrafter"/>
</dbReference>
<dbReference type="Gene3D" id="3.40.50.300">
    <property type="entry name" value="P-loop containing nucleotide triphosphate hydrolases"/>
    <property type="match status" value="1"/>
</dbReference>
<evidence type="ECO:0000313" key="6">
    <source>
        <dbReference type="Proteomes" id="UP000625316"/>
    </source>
</evidence>
<proteinExistence type="predicted"/>
<dbReference type="EC" id="2.7.10.2" evidence="5"/>
<dbReference type="CDD" id="cd05387">
    <property type="entry name" value="BY-kinase"/>
    <property type="match status" value="1"/>
</dbReference>
<organism evidence="5 6">
    <name type="scientific">Romeriopsis navalis LEGE 11480</name>
    <dbReference type="NCBI Taxonomy" id="2777977"/>
    <lineage>
        <taxon>Bacteria</taxon>
        <taxon>Bacillati</taxon>
        <taxon>Cyanobacteriota</taxon>
        <taxon>Cyanophyceae</taxon>
        <taxon>Leptolyngbyales</taxon>
        <taxon>Leptolyngbyaceae</taxon>
        <taxon>Romeriopsis</taxon>
        <taxon>Romeriopsis navalis</taxon>
    </lineage>
</organism>
<name>A0A928VH27_9CYAN</name>
<dbReference type="AlphaFoldDB" id="A0A928VH27"/>
<dbReference type="InterPro" id="IPR033756">
    <property type="entry name" value="YlxH/NBP35"/>
</dbReference>
<sequence>MDNGQLPPSVNGQAKRPLWLPSLSNPLEDNDTLNLKEMGASLKRYAWLILLTTAGLGVAGYLLGRAQPVYVGSLQVLARTKTSSDDVIKKLAPALNAGREPSFEQVDSVSGTKIRLLSTEPVLKPVSEQLNDQYPKLKWWHLATDVKITPITGTSVLKVEYSAADKEKVKTVLTALGQAYVAYSLEEPKAEVQQAKEFLDSQLPALENRVSQLQNQLQDFRQSNSFYEPASKNSVVTEQLSTFRKQLIENQVALEQAVARYQEIQTANQLRPGEGKVALALTESTRYQRLLQQLATLDNQIAERAAIFQPNHEEVMILRDQRSQLLPALEAEASRVQAEAASRVQDLSARKEALLAQEAELTQDVKSLGGLARRYADIQRNLTIATTNLNQLSATRSTLDLNTAQRQTPWEVIAPVIEPKLTSVMQNTVLGAVAGLALGSLLALLADRSKNVYYSASQIKQAYKYPVLATIPHNRELGRTQPMSLSQAAFASNRRRKFGMLPFLEALRSLQTNLRLLNADQPIKSVVISSATPEDGKSTIAAYLAQVAGSMGNRVLLVDAEMRRPQIHHRMGLQSSRGLSDLLVSNASPREYIIEANDNVDVLTAGQLPPDPIGLLSSQRMQQLMDQFARDYDVVIYDTPPLAGFADAHLVATKTDGLLLVSRVAKTNRDMFDQVIDGLGLLPTKVLGLVINDSKQPMNQGLYSSYYDFQDVPKPAAVPLVTGARR</sequence>
<dbReference type="InterPro" id="IPR027417">
    <property type="entry name" value="P-loop_NTPase"/>
</dbReference>
<evidence type="ECO:0000313" key="5">
    <source>
        <dbReference type="EMBL" id="MBE9028200.1"/>
    </source>
</evidence>
<keyword evidence="6" id="KW-1185">Reference proteome</keyword>
<dbReference type="NCBIfam" id="TIGR01007">
    <property type="entry name" value="eps_fam"/>
    <property type="match status" value="1"/>
</dbReference>
<keyword evidence="1" id="KW-0547">Nucleotide-binding</keyword>
<evidence type="ECO:0000256" key="1">
    <source>
        <dbReference type="ARBA" id="ARBA00022741"/>
    </source>
</evidence>
<evidence type="ECO:0000256" key="4">
    <source>
        <dbReference type="SAM" id="Phobius"/>
    </source>
</evidence>
<gene>
    <name evidence="5" type="ORF">IQ266_00335</name>
</gene>
<keyword evidence="4" id="KW-0472">Membrane</keyword>
<keyword evidence="4" id="KW-1133">Transmembrane helix</keyword>